<dbReference type="OrthoDB" id="4117572at2759"/>
<dbReference type="EMBL" id="AYSA01000028">
    <property type="protein sequence ID" value="ESZ98868.1"/>
    <property type="molecule type" value="Genomic_DNA"/>
</dbReference>
<feature type="compositionally biased region" description="Polar residues" evidence="3">
    <location>
        <begin position="94"/>
        <end position="104"/>
    </location>
</feature>
<dbReference type="SUPFAM" id="SSF49417">
    <property type="entry name" value="p53-like transcription factors"/>
    <property type="match status" value="1"/>
</dbReference>
<comment type="caution">
    <text evidence="5">The sequence shown here is derived from an EMBL/GenBank/DDBJ whole genome shotgun (WGS) entry which is preliminary data.</text>
</comment>
<accession>W9CS04</accession>
<feature type="compositionally biased region" description="Polar residues" evidence="3">
    <location>
        <begin position="433"/>
        <end position="447"/>
    </location>
</feature>
<feature type="compositionally biased region" description="Basic and acidic residues" evidence="3">
    <location>
        <begin position="448"/>
        <end position="466"/>
    </location>
</feature>
<feature type="region of interest" description="Disordered" evidence="3">
    <location>
        <begin position="310"/>
        <end position="344"/>
    </location>
</feature>
<feature type="compositionally biased region" description="Basic and acidic residues" evidence="3">
    <location>
        <begin position="312"/>
        <end position="331"/>
    </location>
</feature>
<evidence type="ECO:0000313" key="6">
    <source>
        <dbReference type="Proteomes" id="UP000019487"/>
    </source>
</evidence>
<dbReference type="GO" id="GO:0003677">
    <property type="term" value="F:DNA binding"/>
    <property type="evidence" value="ECO:0007669"/>
    <property type="project" value="UniProtKB-KW"/>
</dbReference>
<dbReference type="GO" id="GO:0000228">
    <property type="term" value="C:nuclear chromosome"/>
    <property type="evidence" value="ECO:0007669"/>
    <property type="project" value="TreeGrafter"/>
</dbReference>
<evidence type="ECO:0000259" key="4">
    <source>
        <dbReference type="PROSITE" id="PS51517"/>
    </source>
</evidence>
<dbReference type="PROSITE" id="PS51517">
    <property type="entry name" value="NDT80"/>
    <property type="match status" value="1"/>
</dbReference>
<feature type="region of interest" description="Disordered" evidence="3">
    <location>
        <begin position="359"/>
        <end position="486"/>
    </location>
</feature>
<dbReference type="AlphaFoldDB" id="W9CS04"/>
<gene>
    <name evidence="5" type="ORF">SBOR_0726</name>
</gene>
<organism evidence="5 6">
    <name type="scientific">Sclerotinia borealis (strain F-4128)</name>
    <dbReference type="NCBI Taxonomy" id="1432307"/>
    <lineage>
        <taxon>Eukaryota</taxon>
        <taxon>Fungi</taxon>
        <taxon>Dikarya</taxon>
        <taxon>Ascomycota</taxon>
        <taxon>Pezizomycotina</taxon>
        <taxon>Leotiomycetes</taxon>
        <taxon>Helotiales</taxon>
        <taxon>Sclerotiniaceae</taxon>
        <taxon>Sclerotinia</taxon>
    </lineage>
</organism>
<dbReference type="GO" id="GO:0051321">
    <property type="term" value="P:meiotic cell cycle"/>
    <property type="evidence" value="ECO:0007669"/>
    <property type="project" value="TreeGrafter"/>
</dbReference>
<evidence type="ECO:0000256" key="1">
    <source>
        <dbReference type="ARBA" id="ARBA00023125"/>
    </source>
</evidence>
<dbReference type="HOGENOM" id="CLU_019472_1_0_1"/>
<feature type="compositionally biased region" description="Polar residues" evidence="3">
    <location>
        <begin position="408"/>
        <end position="421"/>
    </location>
</feature>
<dbReference type="InterPro" id="IPR052605">
    <property type="entry name" value="Fungal_trans_regulator"/>
</dbReference>
<dbReference type="GO" id="GO:0003700">
    <property type="term" value="F:DNA-binding transcription factor activity"/>
    <property type="evidence" value="ECO:0007669"/>
    <property type="project" value="UniProtKB-UniRule"/>
</dbReference>
<reference evidence="5 6" key="1">
    <citation type="journal article" date="2014" name="Genome Announc.">
        <title>Draft genome sequence of Sclerotinia borealis, a psychrophilic plant pathogenic fungus.</title>
        <authorList>
            <person name="Mardanov A.V."/>
            <person name="Beletsky A.V."/>
            <person name="Kadnikov V.V."/>
            <person name="Ignatov A.N."/>
            <person name="Ravin N.V."/>
        </authorList>
    </citation>
    <scope>NUCLEOTIDE SEQUENCE [LARGE SCALE GENOMIC DNA]</scope>
    <source>
        <strain evidence="6">F-4157</strain>
    </source>
</reference>
<evidence type="ECO:0000256" key="3">
    <source>
        <dbReference type="SAM" id="MobiDB-lite"/>
    </source>
</evidence>
<feature type="domain" description="NDT80" evidence="4">
    <location>
        <begin position="88"/>
        <end position="318"/>
    </location>
</feature>
<dbReference type="InterPro" id="IPR024061">
    <property type="entry name" value="NDT80_DNA-bd_dom"/>
</dbReference>
<evidence type="ECO:0000313" key="5">
    <source>
        <dbReference type="EMBL" id="ESZ98868.1"/>
    </source>
</evidence>
<dbReference type="GO" id="GO:0045944">
    <property type="term" value="P:positive regulation of transcription by RNA polymerase II"/>
    <property type="evidence" value="ECO:0007669"/>
    <property type="project" value="TreeGrafter"/>
</dbReference>
<protein>
    <recommendedName>
        <fullName evidence="4">NDT80 domain-containing protein</fullName>
    </recommendedName>
</protein>
<proteinExistence type="predicted"/>
<dbReference type="Proteomes" id="UP000019487">
    <property type="component" value="Unassembled WGS sequence"/>
</dbReference>
<keyword evidence="6" id="KW-1185">Reference proteome</keyword>
<dbReference type="InterPro" id="IPR008967">
    <property type="entry name" value="p53-like_TF_DNA-bd_sf"/>
</dbReference>
<dbReference type="PANTHER" id="PTHR35144:SF1">
    <property type="entry name" value="PROTEIN PACG"/>
    <property type="match status" value="1"/>
</dbReference>
<name>W9CS04_SCLBF</name>
<feature type="DNA-binding region" description="NDT80" evidence="2">
    <location>
        <begin position="88"/>
        <end position="318"/>
    </location>
</feature>
<dbReference type="Pfam" id="PF05224">
    <property type="entry name" value="NDT80_PhoG"/>
    <property type="match status" value="1"/>
</dbReference>
<feature type="compositionally biased region" description="Low complexity" evidence="3">
    <location>
        <begin position="369"/>
        <end position="378"/>
    </location>
</feature>
<dbReference type="PANTHER" id="PTHR35144">
    <property type="entry name" value="MEIOSIS-SPECIFIC TRANSCRIPTION FACTOR NDT80"/>
    <property type="match status" value="1"/>
</dbReference>
<sequence length="577" mass="63225">MAAYDTLTISSSTTPHNILRLTAPDLGSNQFSMNTFEHGLNFEADGLLDDINTGMPSLPFTPSYELSDAFSTTFEDPFSYHSGPFESLLDDPNPENNGDSNSSDPDIKLLGFGAPIMNVPILDENGQTWPAMTAELYGMFFVAEDVFGGETAGRPMELTCYRRNLFQISGTIILSRSIARIINEQGQQVPIYDLNATISALESIEGKSTEIISVPWKTANVTTSEDKAGAAPPQWPLDLSINPELDPRCVSIPIAWKRLQFKHATANNGRRKGLQQHYVIQINLMATLATGEKTKLAEIQSGAIIVRGRSPRNFDSRKDVPVSDKKGEPKPRTMSNEAGPAVKVDPATTQSSYRFYAPNAIQQPPDLPDWPSLASPSLPSEPPTPSPRTKKTSSHNRPPIPKTRWKVESSTTKSIPQTTTAPIDLSLADDDTAYSNSQVPSRNSSGVSDRDRDRGAGQRGSAEKDGGANAKTGGSKKATSMSSPEDNEEALYEYFPLSLDDCCVIIMITKNGLLRLEVQAKTEFQSHYERNTLTGKYRMPPVDAIYRPHVVHHTVVPADLKTLQGKAKTKRYFSADD</sequence>
<feature type="region of interest" description="Disordered" evidence="3">
    <location>
        <begin position="85"/>
        <end position="105"/>
    </location>
</feature>
<keyword evidence="1 2" id="KW-0238">DNA-binding</keyword>
<dbReference type="FunFam" id="2.60.40.1390:FF:000007">
    <property type="entry name" value="p53-like transcription factor"/>
    <property type="match status" value="1"/>
</dbReference>
<dbReference type="Gene3D" id="2.60.40.1390">
    <property type="entry name" value="NDT80 DNA-binding domain"/>
    <property type="match status" value="1"/>
</dbReference>
<evidence type="ECO:0000256" key="2">
    <source>
        <dbReference type="PROSITE-ProRule" id="PRU00850"/>
    </source>
</evidence>
<dbReference type="InterPro" id="IPR037141">
    <property type="entry name" value="NDT80_DNA-bd_dom_sf"/>
</dbReference>
<dbReference type="STRING" id="1432307.W9CS04"/>